<name>A0A0D0AA92_9AGAM</name>
<sequence>MMTRQSNGTSKSCGTASKQDQYEDLYSPDSKNGNGCCSKGKLLLCEMCLSCANRSASYPLAPVTLAVCMTGIKNGVAYGNKTLRWSRWVHLFVEALLRRCPVP</sequence>
<keyword evidence="2" id="KW-1185">Reference proteome</keyword>
<gene>
    <name evidence="1" type="ORF">CY34DRAFT_799705</name>
</gene>
<dbReference type="InParanoid" id="A0A0D0AA92"/>
<dbReference type="Proteomes" id="UP000054485">
    <property type="component" value="Unassembled WGS sequence"/>
</dbReference>
<evidence type="ECO:0000313" key="1">
    <source>
        <dbReference type="EMBL" id="KIK47170.1"/>
    </source>
</evidence>
<proteinExistence type="predicted"/>
<dbReference type="AlphaFoldDB" id="A0A0D0AA92"/>
<evidence type="ECO:0000313" key="2">
    <source>
        <dbReference type="Proteomes" id="UP000054485"/>
    </source>
</evidence>
<protein>
    <submittedName>
        <fullName evidence="1">Uncharacterized protein</fullName>
    </submittedName>
</protein>
<dbReference type="EMBL" id="KN835150">
    <property type="protein sequence ID" value="KIK47170.1"/>
    <property type="molecule type" value="Genomic_DNA"/>
</dbReference>
<dbReference type="HOGENOM" id="CLU_2265495_0_0_1"/>
<reference evidence="2" key="2">
    <citation type="submission" date="2015-01" db="EMBL/GenBank/DDBJ databases">
        <title>Evolutionary Origins and Diversification of the Mycorrhizal Mutualists.</title>
        <authorList>
            <consortium name="DOE Joint Genome Institute"/>
            <consortium name="Mycorrhizal Genomics Consortium"/>
            <person name="Kohler A."/>
            <person name="Kuo A."/>
            <person name="Nagy L.G."/>
            <person name="Floudas D."/>
            <person name="Copeland A."/>
            <person name="Barry K.W."/>
            <person name="Cichocki N."/>
            <person name="Veneault-Fourrey C."/>
            <person name="LaButti K."/>
            <person name="Lindquist E.A."/>
            <person name="Lipzen A."/>
            <person name="Lundell T."/>
            <person name="Morin E."/>
            <person name="Murat C."/>
            <person name="Riley R."/>
            <person name="Ohm R."/>
            <person name="Sun H."/>
            <person name="Tunlid A."/>
            <person name="Henrissat B."/>
            <person name="Grigoriev I.V."/>
            <person name="Hibbett D.S."/>
            <person name="Martin F."/>
        </authorList>
    </citation>
    <scope>NUCLEOTIDE SEQUENCE [LARGE SCALE GENOMIC DNA]</scope>
    <source>
        <strain evidence="2">UH-Slu-Lm8-n1</strain>
    </source>
</reference>
<reference evidence="1 2" key="1">
    <citation type="submission" date="2014-04" db="EMBL/GenBank/DDBJ databases">
        <authorList>
            <consortium name="DOE Joint Genome Institute"/>
            <person name="Kuo A."/>
            <person name="Ruytinx J."/>
            <person name="Rineau F."/>
            <person name="Colpaert J."/>
            <person name="Kohler A."/>
            <person name="Nagy L.G."/>
            <person name="Floudas D."/>
            <person name="Copeland A."/>
            <person name="Barry K.W."/>
            <person name="Cichocki N."/>
            <person name="Veneault-Fourrey C."/>
            <person name="LaButti K."/>
            <person name="Lindquist E.A."/>
            <person name="Lipzen A."/>
            <person name="Lundell T."/>
            <person name="Morin E."/>
            <person name="Murat C."/>
            <person name="Sun H."/>
            <person name="Tunlid A."/>
            <person name="Henrissat B."/>
            <person name="Grigoriev I.V."/>
            <person name="Hibbett D.S."/>
            <person name="Martin F."/>
            <person name="Nordberg H.P."/>
            <person name="Cantor M.N."/>
            <person name="Hua S.X."/>
        </authorList>
    </citation>
    <scope>NUCLEOTIDE SEQUENCE [LARGE SCALE GENOMIC DNA]</scope>
    <source>
        <strain evidence="1 2">UH-Slu-Lm8-n1</strain>
    </source>
</reference>
<accession>A0A0D0AA92</accession>
<organism evidence="1 2">
    <name type="scientific">Suillus luteus UH-Slu-Lm8-n1</name>
    <dbReference type="NCBI Taxonomy" id="930992"/>
    <lineage>
        <taxon>Eukaryota</taxon>
        <taxon>Fungi</taxon>
        <taxon>Dikarya</taxon>
        <taxon>Basidiomycota</taxon>
        <taxon>Agaricomycotina</taxon>
        <taxon>Agaricomycetes</taxon>
        <taxon>Agaricomycetidae</taxon>
        <taxon>Boletales</taxon>
        <taxon>Suillineae</taxon>
        <taxon>Suillaceae</taxon>
        <taxon>Suillus</taxon>
    </lineage>
</organism>